<reference evidence="1 2" key="1">
    <citation type="journal article" date="2017" name="Chemistry">
        <title>Isolation, Biosynthesis and Chemical Modifications of Rubterolones A-F: Rare Tropolone Alkaloids from Actinomadura sp. 5-2.</title>
        <authorList>
            <person name="Guo H."/>
            <person name="Benndorf R."/>
            <person name="Leichnitz D."/>
            <person name="Klassen J.L."/>
            <person name="Vollmers J."/>
            <person name="Gorls H."/>
            <person name="Steinacker M."/>
            <person name="Weigel C."/>
            <person name="Dahse H.M."/>
            <person name="Kaster A.K."/>
            <person name="de Beer Z.W."/>
            <person name="Poulsen M."/>
            <person name="Beemelmanns C."/>
        </authorList>
    </citation>
    <scope>NUCLEOTIDE SEQUENCE [LARGE SCALE GENOMIC DNA]</scope>
    <source>
        <strain evidence="1 2">5-2</strain>
    </source>
</reference>
<dbReference type="PRINTS" id="PR00364">
    <property type="entry name" value="DISEASERSIST"/>
</dbReference>
<dbReference type="InterPro" id="IPR042197">
    <property type="entry name" value="Apaf_helical"/>
</dbReference>
<dbReference type="EMBL" id="MTBP01000001">
    <property type="protein sequence ID" value="POM27611.1"/>
    <property type="molecule type" value="Genomic_DNA"/>
</dbReference>
<dbReference type="SUPFAM" id="SSF52540">
    <property type="entry name" value="P-loop containing nucleoside triphosphate hydrolases"/>
    <property type="match status" value="1"/>
</dbReference>
<dbReference type="Gene3D" id="3.40.50.300">
    <property type="entry name" value="P-loop containing nucleotide triphosphate hydrolases"/>
    <property type="match status" value="1"/>
</dbReference>
<gene>
    <name evidence="1" type="primary">afsR_3</name>
    <name evidence="1" type="ORF">BTM25_20270</name>
</gene>
<dbReference type="InterPro" id="IPR027417">
    <property type="entry name" value="P-loop_NTPase"/>
</dbReference>
<comment type="caution">
    <text evidence="1">The sequence shown here is derived from an EMBL/GenBank/DDBJ whole genome shotgun (WGS) entry which is preliminary data.</text>
</comment>
<proteinExistence type="predicted"/>
<name>A0A2P4URE0_9ACTN</name>
<accession>A0A2P4URE0</accession>
<organism evidence="1 2">
    <name type="scientific">Actinomadura rubteroloni</name>
    <dbReference type="NCBI Taxonomy" id="1926885"/>
    <lineage>
        <taxon>Bacteria</taxon>
        <taxon>Bacillati</taxon>
        <taxon>Actinomycetota</taxon>
        <taxon>Actinomycetes</taxon>
        <taxon>Streptosporangiales</taxon>
        <taxon>Thermomonosporaceae</taxon>
        <taxon>Actinomadura</taxon>
    </lineage>
</organism>
<dbReference type="InterPro" id="IPR011990">
    <property type="entry name" value="TPR-like_helical_dom_sf"/>
</dbReference>
<evidence type="ECO:0000313" key="1">
    <source>
        <dbReference type="EMBL" id="POM27611.1"/>
    </source>
</evidence>
<dbReference type="SUPFAM" id="SSF48452">
    <property type="entry name" value="TPR-like"/>
    <property type="match status" value="2"/>
</dbReference>
<dbReference type="GO" id="GO:0043531">
    <property type="term" value="F:ADP binding"/>
    <property type="evidence" value="ECO:0007669"/>
    <property type="project" value="InterPro"/>
</dbReference>
<keyword evidence="2" id="KW-1185">Reference proteome</keyword>
<dbReference type="InterPro" id="IPR036390">
    <property type="entry name" value="WH_DNA-bd_sf"/>
</dbReference>
<dbReference type="PANTHER" id="PTHR47691:SF3">
    <property type="entry name" value="HTH-TYPE TRANSCRIPTIONAL REGULATOR RV0890C-RELATED"/>
    <property type="match status" value="1"/>
</dbReference>
<dbReference type="Proteomes" id="UP000242367">
    <property type="component" value="Unassembled WGS sequence"/>
</dbReference>
<dbReference type="PANTHER" id="PTHR47691">
    <property type="entry name" value="REGULATOR-RELATED"/>
    <property type="match status" value="1"/>
</dbReference>
<dbReference type="Gene3D" id="1.25.40.10">
    <property type="entry name" value="Tetratricopeptide repeat domain"/>
    <property type="match status" value="1"/>
</dbReference>
<dbReference type="Gene3D" id="1.10.8.430">
    <property type="entry name" value="Helical domain of apoptotic protease-activating factors"/>
    <property type="match status" value="1"/>
</dbReference>
<sequence length="625" mass="67069">MTVISGTGGIGKTTLSVAWLQSVRDLFSDGQLFTDLRGFSGTEPVEPDAVLTGFLRALGVGPEAIPPRIDEQAALFRSLTAGRRMIIMLDNAMSAAQVRPLLPGHGPILVVVTSRSSLPGLAIDGASYLTLGPFAEEDALDLLDRMIGTDRVSAEPDAARELAALCDGLPLALCTSASQLAARVRWPIRRIVDELSDEHRRLTTLRAEDDSVRNVFDVAYKALPPDAARMYRLLSVYPGASLPIESVAAIVGADPRSARATLDVLTEANLIEEGGDGRYRFHDLARIYSREIAQLVERHDDRDAAFRRLVDHRLAHAVAADRAVIPARWHLGGHYEETPVVEFASVEDALNALETELSDNAALIGSARAHGLHREVWQLCEAHWGLFVYRKHYAHWLATYTTGLESAAACEDPAAEALMTEGVASAHLNMRNFALAQTYAERAIVLERRAGRVVGEAAALERLGVARQGLGDPAGAVAAYRRARELHEGIGRARGVALMARHIGDALLQDGRPDEAVPALAEALAYFTAKNDDYNRARTLTALGRAHAAAGHRADADTALAEAAGLASGAGARHQEATIALARADVARDRGDARAERGHLELAAELFAALGSPELAEVRARLGPE</sequence>
<dbReference type="AlphaFoldDB" id="A0A2P4URE0"/>
<dbReference type="SUPFAM" id="SSF46785">
    <property type="entry name" value="Winged helix' DNA-binding domain"/>
    <property type="match status" value="1"/>
</dbReference>
<protein>
    <submittedName>
        <fullName evidence="1">Regulatory protein AfsR</fullName>
    </submittedName>
</protein>
<evidence type="ECO:0000313" key="2">
    <source>
        <dbReference type="Proteomes" id="UP000242367"/>
    </source>
</evidence>